<dbReference type="Proteomes" id="UP001500620">
    <property type="component" value="Unassembled WGS sequence"/>
</dbReference>
<feature type="transmembrane region" description="Helical" evidence="7">
    <location>
        <begin position="419"/>
        <end position="442"/>
    </location>
</feature>
<feature type="transmembrane region" description="Helical" evidence="7">
    <location>
        <begin position="299"/>
        <end position="321"/>
    </location>
</feature>
<feature type="transmembrane region" description="Helical" evidence="7">
    <location>
        <begin position="247"/>
        <end position="272"/>
    </location>
</feature>
<keyword evidence="5 7" id="KW-0472">Membrane</keyword>
<evidence type="ECO:0000256" key="1">
    <source>
        <dbReference type="ARBA" id="ARBA00004651"/>
    </source>
</evidence>
<organism evidence="9 10">
    <name type="scientific">Dactylosporangium darangshiense</name>
    <dbReference type="NCBI Taxonomy" id="579108"/>
    <lineage>
        <taxon>Bacteria</taxon>
        <taxon>Bacillati</taxon>
        <taxon>Actinomycetota</taxon>
        <taxon>Actinomycetes</taxon>
        <taxon>Micromonosporales</taxon>
        <taxon>Micromonosporaceae</taxon>
        <taxon>Dactylosporangium</taxon>
    </lineage>
</organism>
<evidence type="ECO:0000256" key="6">
    <source>
        <dbReference type="ARBA" id="ARBA00038076"/>
    </source>
</evidence>
<comment type="similarity">
    <text evidence="6">Belongs to the ABC-4 integral membrane protein family.</text>
</comment>
<protein>
    <submittedName>
        <fullName evidence="9">ABC transporter permease</fullName>
    </submittedName>
</protein>
<dbReference type="InterPro" id="IPR050250">
    <property type="entry name" value="Macrolide_Exporter_MacB"/>
</dbReference>
<dbReference type="PANTHER" id="PTHR30572">
    <property type="entry name" value="MEMBRANE COMPONENT OF TRANSPORTER-RELATED"/>
    <property type="match status" value="1"/>
</dbReference>
<feature type="domain" description="ABC3 transporter permease C-terminal" evidence="8">
    <location>
        <begin position="654"/>
        <end position="768"/>
    </location>
</feature>
<evidence type="ECO:0000313" key="9">
    <source>
        <dbReference type="EMBL" id="GAA4247569.1"/>
    </source>
</evidence>
<dbReference type="RefSeq" id="WP_345124443.1">
    <property type="nucleotide sequence ID" value="NZ_BAABAT010000004.1"/>
</dbReference>
<gene>
    <name evidence="9" type="ORF">GCM10022255_023990</name>
</gene>
<evidence type="ECO:0000256" key="3">
    <source>
        <dbReference type="ARBA" id="ARBA00022692"/>
    </source>
</evidence>
<accession>A0ABP8D4Z5</accession>
<dbReference type="InterPro" id="IPR003838">
    <property type="entry name" value="ABC3_permease_C"/>
</dbReference>
<evidence type="ECO:0000256" key="5">
    <source>
        <dbReference type="ARBA" id="ARBA00023136"/>
    </source>
</evidence>
<proteinExistence type="inferred from homology"/>
<keyword evidence="2" id="KW-1003">Cell membrane</keyword>
<evidence type="ECO:0000259" key="8">
    <source>
        <dbReference type="Pfam" id="PF02687"/>
    </source>
</evidence>
<feature type="transmembrane region" description="Helical" evidence="7">
    <location>
        <begin position="649"/>
        <end position="676"/>
    </location>
</feature>
<feature type="transmembrane region" description="Helical" evidence="7">
    <location>
        <begin position="390"/>
        <end position="407"/>
    </location>
</feature>
<keyword evidence="10" id="KW-1185">Reference proteome</keyword>
<dbReference type="Pfam" id="PF02687">
    <property type="entry name" value="FtsX"/>
    <property type="match status" value="2"/>
</dbReference>
<dbReference type="EMBL" id="BAABAT010000004">
    <property type="protein sequence ID" value="GAA4247569.1"/>
    <property type="molecule type" value="Genomic_DNA"/>
</dbReference>
<feature type="transmembrane region" description="Helical" evidence="7">
    <location>
        <begin position="742"/>
        <end position="764"/>
    </location>
</feature>
<dbReference type="PANTHER" id="PTHR30572:SF4">
    <property type="entry name" value="ABC TRANSPORTER PERMEASE YTRF"/>
    <property type="match status" value="1"/>
</dbReference>
<feature type="transmembrane region" description="Helical" evidence="7">
    <location>
        <begin position="469"/>
        <end position="490"/>
    </location>
</feature>
<comment type="subcellular location">
    <subcellularLocation>
        <location evidence="1">Cell membrane</location>
        <topology evidence="1">Multi-pass membrane protein</topology>
    </subcellularLocation>
</comment>
<name>A0ABP8D4Z5_9ACTN</name>
<feature type="transmembrane region" description="Helical" evidence="7">
    <location>
        <begin position="341"/>
        <end position="361"/>
    </location>
</feature>
<evidence type="ECO:0000256" key="4">
    <source>
        <dbReference type="ARBA" id="ARBA00022989"/>
    </source>
</evidence>
<sequence>MSLAMLRYRWASFAGTFVALLLGVAVLSGSLSLWAAARPRVPAELSAAGVVVAAPRYDPPGGGFPTYRPWSAGETDGLVTRLAAVPGVAAAVADRPFYVQRVVDGRPVGDRRDSIHSGRGWASAGLMGYTMKNGTAPQNPGEVVVDAALGMPVGAALPVLTAAGPATWTVSGTIERPGFYVDDATARSLAGGVRFIGLRLDPGARPADVAARLPDVLGGLGTALTGDERAAAEPEGDRGTRWIGAQLIIATVLVGGFVAVFVVASTCAFAAAQRRRELGLLRAVGATPGQVRRMLLAEVVLVAIGAGVPGSLLGAALAPLLAGPFVAVGLEPTGFRVGFTWWAPLAAIGAGLVVGALGVWLSARRASRVPALDALRVAAAEPRPMTLSRWITGLAGLALGGGLALLLPGSTAEQKPTIVLGSAMVLLVAAALLAPVFVVPIVRLVTWPARRGATGLLVREGARVAARRTASTAAPVLAAVGFAVLLVGTFQTADVAVGIEDTAKIPESAVAVASTAVPGLSEAAVRAQPGRSELVSTVYLDSGRPLDAVGSAVDGLVAAPNLGWTAGQAISLRFVDGSVHSVTVASVSAKVPEDSVQLPRDLVRAHDPAALTDVVYLAGDFAPAAGAERMTARAYVERTAAEEGDLIDLFLAVLLGISVGYTALAVANTLLMATYARRPEFATLHRAGATAAQAARVVVSEALLCVLVGTLLGLAVAVPALFESRAGLQDEIGAPVALVMPWSTLAAVVSVCAALATLAALIPFRRRARPGEGSAWARTMAV</sequence>
<keyword evidence="3 7" id="KW-0812">Transmembrane</keyword>
<feature type="domain" description="ABC3 transporter permease C-terminal" evidence="8">
    <location>
        <begin position="252"/>
        <end position="370"/>
    </location>
</feature>
<evidence type="ECO:0000256" key="2">
    <source>
        <dbReference type="ARBA" id="ARBA00022475"/>
    </source>
</evidence>
<reference evidence="10" key="1">
    <citation type="journal article" date="2019" name="Int. J. Syst. Evol. Microbiol.">
        <title>The Global Catalogue of Microorganisms (GCM) 10K type strain sequencing project: providing services to taxonomists for standard genome sequencing and annotation.</title>
        <authorList>
            <consortium name="The Broad Institute Genomics Platform"/>
            <consortium name="The Broad Institute Genome Sequencing Center for Infectious Disease"/>
            <person name="Wu L."/>
            <person name="Ma J."/>
        </authorList>
    </citation>
    <scope>NUCLEOTIDE SEQUENCE [LARGE SCALE GENOMIC DNA]</scope>
    <source>
        <strain evidence="10">JCM 17441</strain>
    </source>
</reference>
<evidence type="ECO:0000256" key="7">
    <source>
        <dbReference type="SAM" id="Phobius"/>
    </source>
</evidence>
<keyword evidence="4 7" id="KW-1133">Transmembrane helix</keyword>
<evidence type="ECO:0000313" key="10">
    <source>
        <dbReference type="Proteomes" id="UP001500620"/>
    </source>
</evidence>
<comment type="caution">
    <text evidence="9">The sequence shown here is derived from an EMBL/GenBank/DDBJ whole genome shotgun (WGS) entry which is preliminary data.</text>
</comment>
<feature type="transmembrane region" description="Helical" evidence="7">
    <location>
        <begin position="697"/>
        <end position="722"/>
    </location>
</feature>